<dbReference type="InterPro" id="IPR007872">
    <property type="entry name" value="DPH_MB_dom"/>
</dbReference>
<feature type="repeat" description="PPR" evidence="6">
    <location>
        <begin position="423"/>
        <end position="453"/>
    </location>
</feature>
<feature type="repeat" description="PPR" evidence="6">
    <location>
        <begin position="352"/>
        <end position="387"/>
    </location>
</feature>
<gene>
    <name evidence="8" type="ORF">SASPL_122406</name>
</gene>
<evidence type="ECO:0000256" key="3">
    <source>
        <dbReference type="ARBA" id="ARBA00022737"/>
    </source>
</evidence>
<evidence type="ECO:0000313" key="8">
    <source>
        <dbReference type="EMBL" id="KAG6415007.1"/>
    </source>
</evidence>
<protein>
    <recommendedName>
        <fullName evidence="7">DPH-type MB domain-containing protein</fullName>
    </recommendedName>
</protein>
<dbReference type="Gene3D" id="1.25.40.10">
    <property type="entry name" value="Tetratricopeptide repeat domain"/>
    <property type="match status" value="4"/>
</dbReference>
<feature type="repeat" description="PPR" evidence="6">
    <location>
        <begin position="388"/>
        <end position="422"/>
    </location>
</feature>
<name>A0A8X8ZR62_SALSN</name>
<keyword evidence="2" id="KW-0479">Metal-binding</keyword>
<dbReference type="InterPro" id="IPR011990">
    <property type="entry name" value="TPR-like_helical_dom_sf"/>
</dbReference>
<comment type="caution">
    <text evidence="8">The sequence shown here is derived from an EMBL/GenBank/DDBJ whole genome shotgun (WGS) entry which is preliminary data.</text>
</comment>
<evidence type="ECO:0000256" key="1">
    <source>
        <dbReference type="ARBA" id="ARBA00007626"/>
    </source>
</evidence>
<organism evidence="8">
    <name type="scientific">Salvia splendens</name>
    <name type="common">Scarlet sage</name>
    <dbReference type="NCBI Taxonomy" id="180675"/>
    <lineage>
        <taxon>Eukaryota</taxon>
        <taxon>Viridiplantae</taxon>
        <taxon>Streptophyta</taxon>
        <taxon>Embryophyta</taxon>
        <taxon>Tracheophyta</taxon>
        <taxon>Spermatophyta</taxon>
        <taxon>Magnoliopsida</taxon>
        <taxon>eudicotyledons</taxon>
        <taxon>Gunneridae</taxon>
        <taxon>Pentapetalae</taxon>
        <taxon>asterids</taxon>
        <taxon>lamiids</taxon>
        <taxon>Lamiales</taxon>
        <taxon>Lamiaceae</taxon>
        <taxon>Nepetoideae</taxon>
        <taxon>Mentheae</taxon>
        <taxon>Salviinae</taxon>
        <taxon>Salvia</taxon>
        <taxon>Salvia subgen. Calosphace</taxon>
        <taxon>core Calosphace</taxon>
    </lineage>
</organism>
<dbReference type="GO" id="GO:0046872">
    <property type="term" value="F:metal ion binding"/>
    <property type="evidence" value="ECO:0007669"/>
    <property type="project" value="UniProtKB-KW"/>
</dbReference>
<feature type="repeat" description="PPR" evidence="6">
    <location>
        <begin position="490"/>
        <end position="526"/>
    </location>
</feature>
<dbReference type="PROSITE" id="PS51375">
    <property type="entry name" value="PPR"/>
    <property type="match status" value="6"/>
</dbReference>
<dbReference type="PANTHER" id="PTHR46128:SF356">
    <property type="entry name" value="PENTACOTRIPEPTIDE-REPEAT REGION OF PRORP DOMAIN-CONTAINING PROTEIN"/>
    <property type="match status" value="1"/>
</dbReference>
<dbReference type="NCBIfam" id="TIGR00756">
    <property type="entry name" value="PPR"/>
    <property type="match status" value="7"/>
</dbReference>
<dbReference type="Gene3D" id="3.10.660.10">
    <property type="entry name" value="DPH Zinc finger"/>
    <property type="match status" value="1"/>
</dbReference>
<dbReference type="PANTHER" id="PTHR46128">
    <property type="entry name" value="MITOCHONDRIAL GROUP I INTRON SPLICING FACTOR CCM1"/>
    <property type="match status" value="1"/>
</dbReference>
<dbReference type="Proteomes" id="UP000298416">
    <property type="component" value="Unassembled WGS sequence"/>
</dbReference>
<dbReference type="PROSITE" id="PS51074">
    <property type="entry name" value="DPH_MB"/>
    <property type="match status" value="1"/>
</dbReference>
<proteinExistence type="inferred from homology"/>
<evidence type="ECO:0000256" key="5">
    <source>
        <dbReference type="ARBA" id="ARBA00024032"/>
    </source>
</evidence>
<dbReference type="AlphaFoldDB" id="A0A8X8ZR62"/>
<keyword evidence="3" id="KW-0677">Repeat</keyword>
<evidence type="ECO:0000313" key="9">
    <source>
        <dbReference type="Proteomes" id="UP000298416"/>
    </source>
</evidence>
<keyword evidence="4" id="KW-0408">Iron</keyword>
<feature type="repeat" description="PPR" evidence="6">
    <location>
        <begin position="218"/>
        <end position="252"/>
    </location>
</feature>
<comment type="similarity">
    <text evidence="1">Belongs to the PPR family. P subfamily.</text>
</comment>
<reference evidence="8" key="2">
    <citation type="submission" date="2020-08" db="EMBL/GenBank/DDBJ databases">
        <title>Plant Genome Project.</title>
        <authorList>
            <person name="Zhang R.-G."/>
        </authorList>
    </citation>
    <scope>NUCLEOTIDE SEQUENCE</scope>
    <source>
        <strain evidence="8">Huo1</strain>
        <tissue evidence="8">Leaf</tissue>
    </source>
</reference>
<comment type="similarity">
    <text evidence="5">Belongs to the DPH3 family.</text>
</comment>
<dbReference type="Pfam" id="PF01535">
    <property type="entry name" value="PPR"/>
    <property type="match status" value="2"/>
</dbReference>
<sequence length="555" mass="62307">MSYDDVEIEDMEWNQELQAFTYPCPCGDLFQITKEDLRLGEEIARCPSCSLYLTSESDVLMVDEFDLIRVRLGPDSLTTECYLLAVAIAARCPSLKHALHLLKEFIRSRPLSSREVFDGLVGARDRLSISSTIVLDLLIRAYCELRRGYGVMECFGLMKRIRVWPSVETWNCMFSVLIRLNEIGAVWGLFGEMISKEGDLKKADEVVGYMEGLGISPNIVTYNTLIYGHALKGDIDGADMALLRMKAKGIEPDSYTCGSLINWMYKYGDIGKAAAFLRKMEVSWCVPNAVVYNLISGFCGCGDVEKALSYRYQMEKRGRVPTVSTYNISIQVLMEKSRDTEAEMQAKNICPNEITYSILISSCCRAGDVGKALRLHDEMALAKGVLPDLGMFNTLIVGHCENANTEHAVSLLKEMERMKIAPDKVTYDTMMQSYCRVGKVEDAYSLLDVMSRRPDCISYNILICGYSKRGDMKDVMRIRDEMLSLGLDLNWLTFNAILEGLCEHGEGAGNHAEVFLKEMVYKGINPDDSTYISLIKGCTRASEGNTFLIKDTARI</sequence>
<dbReference type="Pfam" id="PF05207">
    <property type="entry name" value="Zn_ribbon_CSL"/>
    <property type="match status" value="1"/>
</dbReference>
<dbReference type="InterPro" id="IPR050872">
    <property type="entry name" value="PPR_P_subfamily"/>
</dbReference>
<dbReference type="Pfam" id="PF12854">
    <property type="entry name" value="PPR_1"/>
    <property type="match status" value="1"/>
</dbReference>
<dbReference type="FunFam" id="3.10.660.10:FF:000001">
    <property type="entry name" value="Diphthamide biosynthesis 3"/>
    <property type="match status" value="1"/>
</dbReference>
<keyword evidence="9" id="KW-1185">Reference proteome</keyword>
<reference evidence="8" key="1">
    <citation type="submission" date="2018-01" db="EMBL/GenBank/DDBJ databases">
        <authorList>
            <person name="Mao J.F."/>
        </authorList>
    </citation>
    <scope>NUCLEOTIDE SEQUENCE</scope>
    <source>
        <strain evidence="8">Huo1</strain>
        <tissue evidence="8">Leaf</tissue>
    </source>
</reference>
<dbReference type="SUPFAM" id="SSF144217">
    <property type="entry name" value="CSL zinc finger"/>
    <property type="match status" value="1"/>
</dbReference>
<feature type="domain" description="DPH-type MB" evidence="7">
    <location>
        <begin position="2"/>
        <end position="58"/>
    </location>
</feature>
<dbReference type="InterPro" id="IPR036671">
    <property type="entry name" value="DPH_MB_sf"/>
</dbReference>
<evidence type="ECO:0000259" key="7">
    <source>
        <dbReference type="PROSITE" id="PS51074"/>
    </source>
</evidence>
<feature type="repeat" description="PPR" evidence="6">
    <location>
        <begin position="455"/>
        <end position="489"/>
    </location>
</feature>
<evidence type="ECO:0000256" key="2">
    <source>
        <dbReference type="ARBA" id="ARBA00022723"/>
    </source>
</evidence>
<dbReference type="InterPro" id="IPR002885">
    <property type="entry name" value="PPR_rpt"/>
</dbReference>
<accession>A0A8X8ZR62</accession>
<evidence type="ECO:0000256" key="4">
    <source>
        <dbReference type="ARBA" id="ARBA00023004"/>
    </source>
</evidence>
<evidence type="ECO:0000256" key="6">
    <source>
        <dbReference type="PROSITE-ProRule" id="PRU00708"/>
    </source>
</evidence>
<dbReference type="EMBL" id="PNBA02000008">
    <property type="protein sequence ID" value="KAG6415007.1"/>
    <property type="molecule type" value="Genomic_DNA"/>
</dbReference>
<dbReference type="Pfam" id="PF13041">
    <property type="entry name" value="PPR_2"/>
    <property type="match status" value="4"/>
</dbReference>